<evidence type="ECO:0000313" key="3">
    <source>
        <dbReference type="Proteomes" id="UP001221757"/>
    </source>
</evidence>
<comment type="caution">
    <text evidence="2">The sequence shown here is derived from an EMBL/GenBank/DDBJ whole genome shotgun (WGS) entry which is preliminary data.</text>
</comment>
<keyword evidence="3" id="KW-1185">Reference proteome</keyword>
<accession>A0AAD7DMD7</accession>
<feature type="non-terminal residue" evidence="2">
    <location>
        <position position="97"/>
    </location>
</feature>
<feature type="transmembrane region" description="Helical" evidence="1">
    <location>
        <begin position="67"/>
        <end position="94"/>
    </location>
</feature>
<keyword evidence="1" id="KW-1133">Transmembrane helix</keyword>
<gene>
    <name evidence="2" type="ORF">B0H17DRAFT_931109</name>
</gene>
<name>A0AAD7DMD7_MYCRO</name>
<dbReference type="EMBL" id="JARKIE010000039">
    <property type="protein sequence ID" value="KAJ7695140.1"/>
    <property type="molecule type" value="Genomic_DNA"/>
</dbReference>
<protein>
    <submittedName>
        <fullName evidence="2">Uncharacterized protein</fullName>
    </submittedName>
</protein>
<organism evidence="2 3">
    <name type="scientific">Mycena rosella</name>
    <name type="common">Pink bonnet</name>
    <name type="synonym">Agaricus rosellus</name>
    <dbReference type="NCBI Taxonomy" id="1033263"/>
    <lineage>
        <taxon>Eukaryota</taxon>
        <taxon>Fungi</taxon>
        <taxon>Dikarya</taxon>
        <taxon>Basidiomycota</taxon>
        <taxon>Agaricomycotina</taxon>
        <taxon>Agaricomycetes</taxon>
        <taxon>Agaricomycetidae</taxon>
        <taxon>Agaricales</taxon>
        <taxon>Marasmiineae</taxon>
        <taxon>Mycenaceae</taxon>
        <taxon>Mycena</taxon>
    </lineage>
</organism>
<evidence type="ECO:0000256" key="1">
    <source>
        <dbReference type="SAM" id="Phobius"/>
    </source>
</evidence>
<proteinExistence type="predicted"/>
<keyword evidence="1" id="KW-0812">Transmembrane</keyword>
<reference evidence="2" key="1">
    <citation type="submission" date="2023-03" db="EMBL/GenBank/DDBJ databases">
        <title>Massive genome expansion in bonnet fungi (Mycena s.s.) driven by repeated elements and novel gene families across ecological guilds.</title>
        <authorList>
            <consortium name="Lawrence Berkeley National Laboratory"/>
            <person name="Harder C.B."/>
            <person name="Miyauchi S."/>
            <person name="Viragh M."/>
            <person name="Kuo A."/>
            <person name="Thoen E."/>
            <person name="Andreopoulos B."/>
            <person name="Lu D."/>
            <person name="Skrede I."/>
            <person name="Drula E."/>
            <person name="Henrissat B."/>
            <person name="Morin E."/>
            <person name="Kohler A."/>
            <person name="Barry K."/>
            <person name="LaButti K."/>
            <person name="Morin E."/>
            <person name="Salamov A."/>
            <person name="Lipzen A."/>
            <person name="Mereny Z."/>
            <person name="Hegedus B."/>
            <person name="Baldrian P."/>
            <person name="Stursova M."/>
            <person name="Weitz H."/>
            <person name="Taylor A."/>
            <person name="Grigoriev I.V."/>
            <person name="Nagy L.G."/>
            <person name="Martin F."/>
            <person name="Kauserud H."/>
        </authorList>
    </citation>
    <scope>NUCLEOTIDE SEQUENCE</scope>
    <source>
        <strain evidence="2">CBHHK067</strain>
    </source>
</reference>
<dbReference type="Proteomes" id="UP001221757">
    <property type="component" value="Unassembled WGS sequence"/>
</dbReference>
<keyword evidence="1" id="KW-0472">Membrane</keyword>
<dbReference type="AlphaFoldDB" id="A0AAD7DMD7"/>
<evidence type="ECO:0000313" key="2">
    <source>
        <dbReference type="EMBL" id="KAJ7695140.1"/>
    </source>
</evidence>
<sequence length="97" mass="9949">CLCQNTTVSDLAKCEQCMFEALIDANKPAPDVRAGSNQVLAGWNANCNLTGTAAVALTTPASWDGPFVAVFPTAVGSIIAATGGILGISLIYMLSNM</sequence>